<keyword evidence="4" id="KW-0808">Transferase</keyword>
<evidence type="ECO:0000256" key="7">
    <source>
        <dbReference type="SAM" id="Phobius"/>
    </source>
</evidence>
<keyword evidence="7" id="KW-1133">Transmembrane helix</keyword>
<dbReference type="SUPFAM" id="SSF158472">
    <property type="entry name" value="HAMP domain-like"/>
    <property type="match status" value="1"/>
</dbReference>
<dbReference type="GO" id="GO:0000155">
    <property type="term" value="F:phosphorelay sensor kinase activity"/>
    <property type="evidence" value="ECO:0007669"/>
    <property type="project" value="InterPro"/>
</dbReference>
<comment type="caution">
    <text evidence="9">The sequence shown here is derived from an EMBL/GenBank/DDBJ whole genome shotgun (WGS) entry which is preliminary data.</text>
</comment>
<dbReference type="RefSeq" id="WP_190860901.1">
    <property type="nucleotide sequence ID" value="NZ_JACXIY010000013.1"/>
</dbReference>
<dbReference type="PANTHER" id="PTHR34220:SF7">
    <property type="entry name" value="SENSOR HISTIDINE KINASE YPDA"/>
    <property type="match status" value="1"/>
</dbReference>
<keyword evidence="2" id="KW-1003">Cell membrane</keyword>
<dbReference type="Pfam" id="PF06580">
    <property type="entry name" value="His_kinase"/>
    <property type="match status" value="1"/>
</dbReference>
<dbReference type="InterPro" id="IPR050640">
    <property type="entry name" value="Bact_2-comp_sensor_kinase"/>
</dbReference>
<dbReference type="Gene3D" id="6.10.340.10">
    <property type="match status" value="1"/>
</dbReference>
<dbReference type="InterPro" id="IPR010559">
    <property type="entry name" value="Sig_transdc_His_kin_internal"/>
</dbReference>
<feature type="domain" description="HAMP" evidence="8">
    <location>
        <begin position="306"/>
        <end position="359"/>
    </location>
</feature>
<keyword evidence="7" id="KW-0812">Transmembrane</keyword>
<proteinExistence type="predicted"/>
<keyword evidence="3" id="KW-0597">Phosphoprotein</keyword>
<keyword evidence="5 9" id="KW-0418">Kinase</keyword>
<keyword evidence="10" id="KW-1185">Reference proteome</keyword>
<dbReference type="InterPro" id="IPR003594">
    <property type="entry name" value="HATPase_dom"/>
</dbReference>
<evidence type="ECO:0000256" key="2">
    <source>
        <dbReference type="ARBA" id="ARBA00022475"/>
    </source>
</evidence>
<dbReference type="InterPro" id="IPR036890">
    <property type="entry name" value="HATPase_C_sf"/>
</dbReference>
<evidence type="ECO:0000256" key="5">
    <source>
        <dbReference type="ARBA" id="ARBA00022777"/>
    </source>
</evidence>
<comment type="subcellular location">
    <subcellularLocation>
        <location evidence="1">Cell membrane</location>
        <topology evidence="1">Multi-pass membrane protein</topology>
    </subcellularLocation>
</comment>
<dbReference type="CDD" id="cd06225">
    <property type="entry name" value="HAMP"/>
    <property type="match status" value="1"/>
</dbReference>
<dbReference type="Pfam" id="PF00672">
    <property type="entry name" value="HAMP"/>
    <property type="match status" value="1"/>
</dbReference>
<evidence type="ECO:0000256" key="4">
    <source>
        <dbReference type="ARBA" id="ARBA00022679"/>
    </source>
</evidence>
<feature type="transmembrane region" description="Helical" evidence="7">
    <location>
        <begin position="281"/>
        <end position="304"/>
    </location>
</feature>
<evidence type="ECO:0000256" key="3">
    <source>
        <dbReference type="ARBA" id="ARBA00022553"/>
    </source>
</evidence>
<dbReference type="Gene3D" id="3.30.565.10">
    <property type="entry name" value="Histidine kinase-like ATPase, C-terminal domain"/>
    <property type="match status" value="1"/>
</dbReference>
<gene>
    <name evidence="9" type="ORF">IDH41_10910</name>
</gene>
<keyword evidence="6 7" id="KW-0472">Membrane</keyword>
<dbReference type="SMART" id="SM00304">
    <property type="entry name" value="HAMP"/>
    <property type="match status" value="1"/>
</dbReference>
<dbReference type="InterPro" id="IPR003660">
    <property type="entry name" value="HAMP_dom"/>
</dbReference>
<evidence type="ECO:0000259" key="8">
    <source>
        <dbReference type="PROSITE" id="PS50885"/>
    </source>
</evidence>
<organism evidence="9 10">
    <name type="scientific">Paenibacillus arenilitoris</name>
    <dbReference type="NCBI Taxonomy" id="2772299"/>
    <lineage>
        <taxon>Bacteria</taxon>
        <taxon>Bacillati</taxon>
        <taxon>Bacillota</taxon>
        <taxon>Bacilli</taxon>
        <taxon>Bacillales</taxon>
        <taxon>Paenibacillaceae</taxon>
        <taxon>Paenibacillus</taxon>
    </lineage>
</organism>
<dbReference type="Pfam" id="PF02518">
    <property type="entry name" value="HATPase_c"/>
    <property type="match status" value="1"/>
</dbReference>
<dbReference type="Proteomes" id="UP000632125">
    <property type="component" value="Unassembled WGS sequence"/>
</dbReference>
<sequence length="579" mass="66959">MRGELFRLSWHSIRLKLVVGLLLITLPAFAFLIYNNLYAIRVVHNQVAESNRNLISMYMGQIDNNLNDVDKYMTDLLVNDKDLHAMEYGSTEHDRILAKVRLDNRIRGDIASFGSVDALFVYSIPGKDYLEAFQELYNWQQRDEIRRYIQELLEELEKDGELRNQQWYVKQIGINYYLFRVLKTSDAYVGAWVNVENLYIPLKLLKYGEHGISLFATENGTPMTHAEAVRENGIDLDRDLNNYYISGKSNSYLVIGERSAKGNFSLISLIPDKQILENLPYLRMIAAAIPIGAIILVPAFLLLLRKMVLRPLNRILAAMKRIGEGNLNTRIEPFRTSDEFRLVNETFNRMIGQVQELRIHIYEEQLSKQKAELQHLQLQINPHFFLNSLNIIYNLALVRKYELIQEMAMSLVQYFRYMFKSNLTFVALKDELQHVRNYVRIQELRFPGKLNFELTAPDYLLNTRIPPLIIQTFIENSIKHAVSPNASIQISVRIDLDDSGPEPRLMIEIQDTGKGFDQDILDEIQAGNRIEDEQGEHIGIWNVKQRLRLLYSDEACLVISNGLPTGALIVLLLPLQPKS</sequence>
<evidence type="ECO:0000313" key="9">
    <source>
        <dbReference type="EMBL" id="MBD2869091.1"/>
    </source>
</evidence>
<reference evidence="9" key="1">
    <citation type="submission" date="2020-09" db="EMBL/GenBank/DDBJ databases">
        <title>A novel bacterium of genus Paenibacillus, isolated from South China Sea.</title>
        <authorList>
            <person name="Huang H."/>
            <person name="Mo K."/>
            <person name="Hu Y."/>
        </authorList>
    </citation>
    <scope>NUCLEOTIDE SEQUENCE</scope>
    <source>
        <strain evidence="9">IB182493</strain>
    </source>
</reference>
<feature type="transmembrane region" description="Helical" evidence="7">
    <location>
        <begin position="555"/>
        <end position="575"/>
    </location>
</feature>
<evidence type="ECO:0000256" key="1">
    <source>
        <dbReference type="ARBA" id="ARBA00004651"/>
    </source>
</evidence>
<dbReference type="EMBL" id="JACXIY010000013">
    <property type="protein sequence ID" value="MBD2869091.1"/>
    <property type="molecule type" value="Genomic_DNA"/>
</dbReference>
<dbReference type="AlphaFoldDB" id="A0A927CMX2"/>
<protein>
    <submittedName>
        <fullName evidence="9">Histidine kinase</fullName>
    </submittedName>
</protein>
<dbReference type="GO" id="GO:0005886">
    <property type="term" value="C:plasma membrane"/>
    <property type="evidence" value="ECO:0007669"/>
    <property type="project" value="UniProtKB-SubCell"/>
</dbReference>
<dbReference type="PANTHER" id="PTHR34220">
    <property type="entry name" value="SENSOR HISTIDINE KINASE YPDA"/>
    <property type="match status" value="1"/>
</dbReference>
<evidence type="ECO:0000256" key="6">
    <source>
        <dbReference type="ARBA" id="ARBA00023136"/>
    </source>
</evidence>
<evidence type="ECO:0000313" key="10">
    <source>
        <dbReference type="Proteomes" id="UP000632125"/>
    </source>
</evidence>
<dbReference type="SUPFAM" id="SSF55874">
    <property type="entry name" value="ATPase domain of HSP90 chaperone/DNA topoisomerase II/histidine kinase"/>
    <property type="match status" value="1"/>
</dbReference>
<dbReference type="PROSITE" id="PS50885">
    <property type="entry name" value="HAMP"/>
    <property type="match status" value="1"/>
</dbReference>
<name>A0A927CMX2_9BACL</name>
<dbReference type="SMART" id="SM00387">
    <property type="entry name" value="HATPase_c"/>
    <property type="match status" value="1"/>
</dbReference>
<accession>A0A927CMX2</accession>